<protein>
    <submittedName>
        <fullName evidence="1">Uncharacterized protein</fullName>
    </submittedName>
</protein>
<evidence type="ECO:0000313" key="2">
    <source>
        <dbReference type="Proteomes" id="UP000475862"/>
    </source>
</evidence>
<sequence length="215" mass="24329">MTNLIFVVSFSQSLSIFGGEDDDESMLHTVLGTMFFVLELDLDGVIVAATSGNISCSKAVKPFHSLEDPYDFSVCSCIAISKKYLSNVLYLLVKCKVFHELYPLHQPNELYHNQTKAVQDTRSTIIKSNLQPMALNLKIYPTSLMLEVYEAVQVHYVVVLVNKMYGQAKFQMQSIVLQKMLCVQKNHHHVLEHVVIETNTSLKYDPKTGLISVIR</sequence>
<dbReference type="EMBL" id="VYZN01000054">
    <property type="protein sequence ID" value="KAE9526593.1"/>
    <property type="molecule type" value="Genomic_DNA"/>
</dbReference>
<comment type="caution">
    <text evidence="1">The sequence shown here is derived from an EMBL/GenBank/DDBJ whole genome shotgun (WGS) entry which is preliminary data.</text>
</comment>
<dbReference type="AlphaFoldDB" id="A0A6G0T6L4"/>
<reference evidence="1 2" key="1">
    <citation type="submission" date="2019-08" db="EMBL/GenBank/DDBJ databases">
        <title>The genome of the soybean aphid Biotype 1, its phylome, world population structure and adaptation to the North American continent.</title>
        <authorList>
            <person name="Giordano R."/>
            <person name="Donthu R.K."/>
            <person name="Hernandez A.G."/>
            <person name="Wright C.L."/>
            <person name="Zimin A.V."/>
        </authorList>
    </citation>
    <scope>NUCLEOTIDE SEQUENCE [LARGE SCALE GENOMIC DNA]</scope>
    <source>
        <tissue evidence="1">Whole aphids</tissue>
    </source>
</reference>
<gene>
    <name evidence="1" type="ORF">AGLY_013241</name>
</gene>
<evidence type="ECO:0000313" key="1">
    <source>
        <dbReference type="EMBL" id="KAE9526593.1"/>
    </source>
</evidence>
<keyword evidence="2" id="KW-1185">Reference proteome</keyword>
<accession>A0A6G0T6L4</accession>
<proteinExistence type="predicted"/>
<name>A0A6G0T6L4_APHGL</name>
<organism evidence="1 2">
    <name type="scientific">Aphis glycines</name>
    <name type="common">Soybean aphid</name>
    <dbReference type="NCBI Taxonomy" id="307491"/>
    <lineage>
        <taxon>Eukaryota</taxon>
        <taxon>Metazoa</taxon>
        <taxon>Ecdysozoa</taxon>
        <taxon>Arthropoda</taxon>
        <taxon>Hexapoda</taxon>
        <taxon>Insecta</taxon>
        <taxon>Pterygota</taxon>
        <taxon>Neoptera</taxon>
        <taxon>Paraneoptera</taxon>
        <taxon>Hemiptera</taxon>
        <taxon>Sternorrhyncha</taxon>
        <taxon>Aphidomorpha</taxon>
        <taxon>Aphidoidea</taxon>
        <taxon>Aphididae</taxon>
        <taxon>Aphidini</taxon>
        <taxon>Aphis</taxon>
        <taxon>Aphis</taxon>
    </lineage>
</organism>
<dbReference type="Proteomes" id="UP000475862">
    <property type="component" value="Unassembled WGS sequence"/>
</dbReference>